<accession>A0ABU0KTU7</accession>
<reference evidence="1 2" key="1">
    <citation type="submission" date="2023-07" db="EMBL/GenBank/DDBJ databases">
        <title>Genomic Encyclopedia of Type Strains, Phase IV (KMG-IV): sequencing the most valuable type-strain genomes for metagenomic binning, comparative biology and taxonomic classification.</title>
        <authorList>
            <person name="Goeker M."/>
        </authorList>
    </citation>
    <scope>NUCLEOTIDE SEQUENCE [LARGE SCALE GENOMIC DNA]</scope>
    <source>
        <strain evidence="1 2">DSM 14914</strain>
    </source>
</reference>
<proteinExistence type="predicted"/>
<comment type="caution">
    <text evidence="1">The sequence shown here is derived from an EMBL/GenBank/DDBJ whole genome shotgun (WGS) entry which is preliminary data.</text>
</comment>
<keyword evidence="2" id="KW-1185">Reference proteome</keyword>
<gene>
    <name evidence="1" type="ORF">QOZ95_001007</name>
</gene>
<dbReference type="Proteomes" id="UP001242811">
    <property type="component" value="Unassembled WGS sequence"/>
</dbReference>
<dbReference type="RefSeq" id="WP_152380913.1">
    <property type="nucleotide sequence ID" value="NZ_CP045298.1"/>
</dbReference>
<organism evidence="1 2">
    <name type="scientific">Paenibacillus brasilensis</name>
    <dbReference type="NCBI Taxonomy" id="128574"/>
    <lineage>
        <taxon>Bacteria</taxon>
        <taxon>Bacillati</taxon>
        <taxon>Bacillota</taxon>
        <taxon>Bacilli</taxon>
        <taxon>Bacillales</taxon>
        <taxon>Paenibacillaceae</taxon>
        <taxon>Paenibacillus</taxon>
    </lineage>
</organism>
<protein>
    <submittedName>
        <fullName evidence="1">Tetratricopeptide (TPR) repeat protein</fullName>
    </submittedName>
</protein>
<evidence type="ECO:0000313" key="1">
    <source>
        <dbReference type="EMBL" id="MDQ0492857.1"/>
    </source>
</evidence>
<name>A0ABU0KTU7_9BACL</name>
<evidence type="ECO:0000313" key="2">
    <source>
        <dbReference type="Proteomes" id="UP001242811"/>
    </source>
</evidence>
<sequence>MKAFDFDEVTDLDSIVGMLKMAFSLEEWEQMIQIADQLHTQAHRVYEQQQLELTKGGQPRTLHIKRPLVYYLGFSQLTKGIAFQKQGKYESSRECVEKYAELGWVEGLNEEGLQEVEDYRTLAKANTYTLDLLQGKEEVLPNYVRFLHENSSEELLPGMITILESTIVHNYNINGILREFKTRLTELGTFYEEPENIRYYVTYLYLLAVYRFIEEKYTVAIEVTLNALESADKKCVALFESFRSYANKYQKKKYKFIQKNVLERELKNEKNLLYDGYRIRIV</sequence>
<dbReference type="EMBL" id="JAUSWA010000004">
    <property type="protein sequence ID" value="MDQ0492857.1"/>
    <property type="molecule type" value="Genomic_DNA"/>
</dbReference>